<reference evidence="2 3" key="1">
    <citation type="journal article" date="2020" name="Nature">
        <title>Six reference-quality genomes reveal evolution of bat adaptations.</title>
        <authorList>
            <person name="Jebb D."/>
            <person name="Huang Z."/>
            <person name="Pippel M."/>
            <person name="Hughes G.M."/>
            <person name="Lavrichenko K."/>
            <person name="Devanna P."/>
            <person name="Winkler S."/>
            <person name="Jermiin L.S."/>
            <person name="Skirmuntt E.C."/>
            <person name="Katzourakis A."/>
            <person name="Burkitt-Gray L."/>
            <person name="Ray D.A."/>
            <person name="Sullivan K.A.M."/>
            <person name="Roscito J.G."/>
            <person name="Kirilenko B.M."/>
            <person name="Davalos L.M."/>
            <person name="Corthals A.P."/>
            <person name="Power M.L."/>
            <person name="Jones G."/>
            <person name="Ransome R.D."/>
            <person name="Dechmann D.K.N."/>
            <person name="Locatelli A.G."/>
            <person name="Puechmaille S.J."/>
            <person name="Fedrigo O."/>
            <person name="Jarvis E.D."/>
            <person name="Hiller M."/>
            <person name="Vernes S.C."/>
            <person name="Myers E.W."/>
            <person name="Teeling E.C."/>
        </authorList>
    </citation>
    <scope>NUCLEOTIDE SEQUENCE [LARGE SCALE GENOMIC DNA]</scope>
    <source>
        <strain evidence="2">MRouAeg1</strain>
        <tissue evidence="2">Muscle</tissue>
    </source>
</reference>
<comment type="caution">
    <text evidence="2">The sequence shown here is derived from an EMBL/GenBank/DDBJ whole genome shotgun (WGS) entry which is preliminary data.</text>
</comment>
<dbReference type="AlphaFoldDB" id="A0A7J8BAP3"/>
<keyword evidence="3" id="KW-1185">Reference proteome</keyword>
<dbReference type="Proteomes" id="UP000593571">
    <property type="component" value="Unassembled WGS sequence"/>
</dbReference>
<gene>
    <name evidence="2" type="ORF">HJG63_009947</name>
</gene>
<dbReference type="EMBL" id="JACASE010000018">
    <property type="protein sequence ID" value="KAF6395390.1"/>
    <property type="molecule type" value="Genomic_DNA"/>
</dbReference>
<feature type="region of interest" description="Disordered" evidence="1">
    <location>
        <begin position="128"/>
        <end position="206"/>
    </location>
</feature>
<proteinExistence type="predicted"/>
<evidence type="ECO:0000313" key="3">
    <source>
        <dbReference type="Proteomes" id="UP000593571"/>
    </source>
</evidence>
<protein>
    <submittedName>
        <fullName evidence="2">Uncharacterized protein</fullName>
    </submittedName>
</protein>
<sequence>MRLLCGPWRDVTGPAAGRRSVRSAEPLRALCSETFLEKLEALFGDGGHCAPRTLSITFREQAGRGQPGKAAALSVWSLCRVFRPRPIPAGGSEAVTLAGPGGPGARRPPAVFLLRRGLWRRALSRDTWGSQPVGSWEWERTPPTALGRGRADPPPASQRPVIERHPTPTRPAVPRVQAPSCERSGSRPSAQPAVAAGSETLQRTCS</sequence>
<evidence type="ECO:0000313" key="2">
    <source>
        <dbReference type="EMBL" id="KAF6395390.1"/>
    </source>
</evidence>
<accession>A0A7J8BAP3</accession>
<evidence type="ECO:0000256" key="1">
    <source>
        <dbReference type="SAM" id="MobiDB-lite"/>
    </source>
</evidence>
<organism evidence="2 3">
    <name type="scientific">Rousettus aegyptiacus</name>
    <name type="common">Egyptian fruit bat</name>
    <name type="synonym">Pteropus aegyptiacus</name>
    <dbReference type="NCBI Taxonomy" id="9407"/>
    <lineage>
        <taxon>Eukaryota</taxon>
        <taxon>Metazoa</taxon>
        <taxon>Chordata</taxon>
        <taxon>Craniata</taxon>
        <taxon>Vertebrata</taxon>
        <taxon>Euteleostomi</taxon>
        <taxon>Mammalia</taxon>
        <taxon>Eutheria</taxon>
        <taxon>Laurasiatheria</taxon>
        <taxon>Chiroptera</taxon>
        <taxon>Yinpterochiroptera</taxon>
        <taxon>Pteropodoidea</taxon>
        <taxon>Pteropodidae</taxon>
        <taxon>Rousettinae</taxon>
        <taxon>Rousettus</taxon>
    </lineage>
</organism>
<name>A0A7J8BAP3_ROUAE</name>